<proteinExistence type="predicted"/>
<organism evidence="1 2">
    <name type="scientific">Somion occarium</name>
    <dbReference type="NCBI Taxonomy" id="3059160"/>
    <lineage>
        <taxon>Eukaryota</taxon>
        <taxon>Fungi</taxon>
        <taxon>Dikarya</taxon>
        <taxon>Basidiomycota</taxon>
        <taxon>Agaricomycotina</taxon>
        <taxon>Agaricomycetes</taxon>
        <taxon>Polyporales</taxon>
        <taxon>Cerrenaceae</taxon>
        <taxon>Somion</taxon>
    </lineage>
</organism>
<protein>
    <submittedName>
        <fullName evidence="1">Uncharacterized protein</fullName>
    </submittedName>
</protein>
<evidence type="ECO:0000313" key="2">
    <source>
        <dbReference type="Proteomes" id="UP001497453"/>
    </source>
</evidence>
<evidence type="ECO:0000313" key="1">
    <source>
        <dbReference type="EMBL" id="CAL1717292.1"/>
    </source>
</evidence>
<accession>A0ABP1EC93</accession>
<keyword evidence="2" id="KW-1185">Reference proteome</keyword>
<sequence length="178" mass="19807">MVSVLTFDIFPALMGAKGRNDHLSPPQESVTFLDLPSHIDFTHYRTLSISAMCSSDGRVHILVHMGSVAIRLHVCGCRIQIRLNGSDLFPTLFSFADWLGYLTCQSSDLCHHDRLTTAGSSQWNERAIHPTSSRARVTVDNRKCFFVTEDEKLAGVTRTLKGMNCQSDVCDEESVIST</sequence>
<gene>
    <name evidence="1" type="ORF">GFSPODELE1_LOCUS11149</name>
</gene>
<reference evidence="2" key="1">
    <citation type="submission" date="2024-04" db="EMBL/GenBank/DDBJ databases">
        <authorList>
            <person name="Shaw F."/>
            <person name="Minotto A."/>
        </authorList>
    </citation>
    <scope>NUCLEOTIDE SEQUENCE [LARGE SCALE GENOMIC DNA]</scope>
</reference>
<name>A0ABP1EC93_9APHY</name>
<dbReference type="EMBL" id="OZ037952">
    <property type="protein sequence ID" value="CAL1717292.1"/>
    <property type="molecule type" value="Genomic_DNA"/>
</dbReference>
<dbReference type="Proteomes" id="UP001497453">
    <property type="component" value="Chromosome 9"/>
</dbReference>